<evidence type="ECO:0000256" key="6">
    <source>
        <dbReference type="PROSITE-ProRule" id="PRU00781"/>
    </source>
</evidence>
<dbReference type="Proteomes" id="UP001274896">
    <property type="component" value="Unassembled WGS sequence"/>
</dbReference>
<keyword evidence="3" id="KW-0963">Cytoplasm</keyword>
<feature type="compositionally biased region" description="Polar residues" evidence="7">
    <location>
        <begin position="27"/>
        <end position="40"/>
    </location>
</feature>
<dbReference type="InterPro" id="IPR036465">
    <property type="entry name" value="vWFA_dom_sf"/>
</dbReference>
<feature type="region of interest" description="Disordered" evidence="7">
    <location>
        <begin position="435"/>
        <end position="507"/>
    </location>
</feature>
<evidence type="ECO:0000256" key="7">
    <source>
        <dbReference type="SAM" id="MobiDB-lite"/>
    </source>
</evidence>
<dbReference type="GO" id="GO:0000502">
    <property type="term" value="C:proteasome complex"/>
    <property type="evidence" value="ECO:0007669"/>
    <property type="project" value="UniProtKB-ARBA"/>
</dbReference>
<dbReference type="FunFam" id="3.30.800.10:FF:000001">
    <property type="entry name" value="phosphatidylinositol 4-phosphate 5-kinase type-1 gamma"/>
    <property type="match status" value="1"/>
</dbReference>
<dbReference type="GO" id="GO:0016308">
    <property type="term" value="F:1-phosphatidylinositol-4-phosphate 5-kinase activity"/>
    <property type="evidence" value="ECO:0007669"/>
    <property type="project" value="TreeGrafter"/>
</dbReference>
<keyword evidence="11" id="KW-1185">Reference proteome</keyword>
<feature type="compositionally biased region" description="Basic and acidic residues" evidence="7">
    <location>
        <begin position="895"/>
        <end position="905"/>
    </location>
</feature>
<dbReference type="InterPro" id="IPR049590">
    <property type="entry name" value="PSMD4_RAZUL-like"/>
</dbReference>
<dbReference type="CDD" id="cd17301">
    <property type="entry name" value="PIPKc_PIP5KI"/>
    <property type="match status" value="1"/>
</dbReference>
<evidence type="ECO:0000256" key="5">
    <source>
        <dbReference type="ARBA" id="ARBA00044341"/>
    </source>
</evidence>
<keyword evidence="6" id="KW-0808">Transferase</keyword>
<dbReference type="InterPro" id="IPR002035">
    <property type="entry name" value="VWF_A"/>
</dbReference>
<dbReference type="PANTHER" id="PTHR23086">
    <property type="entry name" value="PHOSPHATIDYLINOSITOL-4-PHOSPHATE 5-KINASE"/>
    <property type="match status" value="1"/>
</dbReference>
<evidence type="ECO:0000256" key="3">
    <source>
        <dbReference type="ARBA" id="ARBA00022490"/>
    </source>
</evidence>
<dbReference type="AlphaFoldDB" id="A0AAE0UJA8"/>
<dbReference type="GO" id="GO:0005737">
    <property type="term" value="C:cytoplasm"/>
    <property type="evidence" value="ECO:0007669"/>
    <property type="project" value="UniProtKB-SubCell"/>
</dbReference>
<dbReference type="SUPFAM" id="SSF53300">
    <property type="entry name" value="vWA-like"/>
    <property type="match status" value="1"/>
</dbReference>
<protein>
    <recommendedName>
        <fullName evidence="2">26S proteasome non-ATPase regulatory subunit 4</fullName>
    </recommendedName>
    <alternativeName>
        <fullName evidence="5">26S proteasome regulatory subunit RPN10</fullName>
    </alternativeName>
</protein>
<feature type="region of interest" description="Disordered" evidence="7">
    <location>
        <begin position="757"/>
        <end position="785"/>
    </location>
</feature>
<dbReference type="PROSITE" id="PS50330">
    <property type="entry name" value="UIM"/>
    <property type="match status" value="1"/>
</dbReference>
<dbReference type="InterPro" id="IPR027483">
    <property type="entry name" value="PInositol-4-P-4/5-kinase_C_sf"/>
</dbReference>
<dbReference type="FunFam" id="3.40.50.410:FF:000005">
    <property type="entry name" value="26S proteasome non-ATPase regulatory subunit 4"/>
    <property type="match status" value="1"/>
</dbReference>
<dbReference type="Gene3D" id="6.10.300.40">
    <property type="match status" value="1"/>
</dbReference>
<dbReference type="PROSITE" id="PS50234">
    <property type="entry name" value="VWFA"/>
    <property type="match status" value="1"/>
</dbReference>
<dbReference type="Gene3D" id="3.30.810.10">
    <property type="entry name" value="2-Layer Sandwich"/>
    <property type="match status" value="1"/>
</dbReference>
<keyword evidence="6" id="KW-0418">Kinase</keyword>
<dbReference type="Gene3D" id="3.40.50.410">
    <property type="entry name" value="von Willebrand factor, type A domain"/>
    <property type="match status" value="1"/>
</dbReference>
<dbReference type="Pfam" id="PF13519">
    <property type="entry name" value="VWA_2"/>
    <property type="match status" value="1"/>
</dbReference>
<feature type="compositionally biased region" description="Polar residues" evidence="7">
    <location>
        <begin position="480"/>
        <end position="505"/>
    </location>
</feature>
<organism evidence="10 11">
    <name type="scientific">Hemibagrus guttatus</name>
    <dbReference type="NCBI Taxonomy" id="175788"/>
    <lineage>
        <taxon>Eukaryota</taxon>
        <taxon>Metazoa</taxon>
        <taxon>Chordata</taxon>
        <taxon>Craniata</taxon>
        <taxon>Vertebrata</taxon>
        <taxon>Euteleostomi</taxon>
        <taxon>Actinopterygii</taxon>
        <taxon>Neopterygii</taxon>
        <taxon>Teleostei</taxon>
        <taxon>Ostariophysi</taxon>
        <taxon>Siluriformes</taxon>
        <taxon>Bagridae</taxon>
        <taxon>Hemibagrus</taxon>
    </lineage>
</organism>
<dbReference type="FunFam" id="6.10.300.40:FF:000002">
    <property type="entry name" value="Proteasome 26S subunit, non-ATPase 4a"/>
    <property type="match status" value="1"/>
</dbReference>
<dbReference type="CDD" id="cd22297">
    <property type="entry name" value="PSMD4_RAZUL"/>
    <property type="match status" value="1"/>
</dbReference>
<evidence type="ECO:0000256" key="4">
    <source>
        <dbReference type="ARBA" id="ARBA00022737"/>
    </source>
</evidence>
<dbReference type="EMBL" id="JAUCMX010000028">
    <property type="protein sequence ID" value="KAK3508215.1"/>
    <property type="molecule type" value="Genomic_DNA"/>
</dbReference>
<keyword evidence="4" id="KW-0677">Repeat</keyword>
<feature type="region of interest" description="Disordered" evidence="7">
    <location>
        <begin position="25"/>
        <end position="53"/>
    </location>
</feature>
<accession>A0AAE0UJA8</accession>
<proteinExistence type="predicted"/>
<evidence type="ECO:0000256" key="1">
    <source>
        <dbReference type="ARBA" id="ARBA00004496"/>
    </source>
</evidence>
<dbReference type="Gene3D" id="3.30.800.10">
    <property type="entry name" value="Phosphatidylinositol Phosphate Kinase II Beta"/>
    <property type="match status" value="1"/>
</dbReference>
<feature type="domain" description="VWFA" evidence="8">
    <location>
        <begin position="522"/>
        <end position="700"/>
    </location>
</feature>
<keyword evidence="6" id="KW-0547">Nucleotide-binding</keyword>
<evidence type="ECO:0000313" key="10">
    <source>
        <dbReference type="EMBL" id="KAK3508215.1"/>
    </source>
</evidence>
<evidence type="ECO:0000259" key="8">
    <source>
        <dbReference type="PROSITE" id="PS50234"/>
    </source>
</evidence>
<dbReference type="PANTHER" id="PTHR23086:SF54">
    <property type="entry name" value="PHOSPHATIDYLINOSITOL 4-PHOSPHATE 5-KINASE TYPE-1 ALPHA"/>
    <property type="match status" value="1"/>
</dbReference>
<dbReference type="GO" id="GO:0046854">
    <property type="term" value="P:phosphatidylinositol phosphate biosynthetic process"/>
    <property type="evidence" value="ECO:0007669"/>
    <property type="project" value="TreeGrafter"/>
</dbReference>
<comment type="subcellular location">
    <subcellularLocation>
        <location evidence="1">Cytoplasm</location>
    </subcellularLocation>
</comment>
<gene>
    <name evidence="10" type="ORF">QTP70_017691</name>
</gene>
<dbReference type="SMART" id="SM00327">
    <property type="entry name" value="VWA"/>
    <property type="match status" value="1"/>
</dbReference>
<dbReference type="GO" id="GO:0005524">
    <property type="term" value="F:ATP binding"/>
    <property type="evidence" value="ECO:0007669"/>
    <property type="project" value="UniProtKB-UniRule"/>
</dbReference>
<dbReference type="SUPFAM" id="SSF56104">
    <property type="entry name" value="SAICAR synthase-like"/>
    <property type="match status" value="1"/>
</dbReference>
<comment type="caution">
    <text evidence="10">The sequence shown here is derived from an EMBL/GenBank/DDBJ whole genome shotgun (WGS) entry which is preliminary data.</text>
</comment>
<feature type="domain" description="PIPK" evidence="9">
    <location>
        <begin position="59"/>
        <end position="423"/>
    </location>
</feature>
<evidence type="ECO:0000256" key="2">
    <source>
        <dbReference type="ARBA" id="ARBA00014934"/>
    </source>
</evidence>
<evidence type="ECO:0000313" key="11">
    <source>
        <dbReference type="Proteomes" id="UP001274896"/>
    </source>
</evidence>
<dbReference type="InterPro" id="IPR027484">
    <property type="entry name" value="PInositol-4-P-5-kinase_N"/>
</dbReference>
<feature type="compositionally biased region" description="Acidic residues" evidence="7">
    <location>
        <begin position="849"/>
        <end position="858"/>
    </location>
</feature>
<evidence type="ECO:0000259" key="9">
    <source>
        <dbReference type="PROSITE" id="PS51455"/>
    </source>
</evidence>
<reference evidence="10" key="1">
    <citation type="submission" date="2023-06" db="EMBL/GenBank/DDBJ databases">
        <title>Male Hemibagrus guttatus genome.</title>
        <authorList>
            <person name="Bian C."/>
        </authorList>
    </citation>
    <scope>NUCLEOTIDE SEQUENCE</scope>
    <source>
        <strain evidence="10">Male_cb2023</strain>
        <tissue evidence="10">Muscle</tissue>
    </source>
</reference>
<dbReference type="SMART" id="SM00330">
    <property type="entry name" value="PIPKc"/>
    <property type="match status" value="1"/>
</dbReference>
<dbReference type="InterPro" id="IPR023610">
    <property type="entry name" value="PInositol-4/5-P-5/4-kinase"/>
</dbReference>
<keyword evidence="6" id="KW-0067">ATP-binding</keyword>
<dbReference type="InterPro" id="IPR002498">
    <property type="entry name" value="PInositol-4-P-4/5-kinase_core"/>
</dbReference>
<dbReference type="GO" id="GO:0005886">
    <property type="term" value="C:plasma membrane"/>
    <property type="evidence" value="ECO:0007669"/>
    <property type="project" value="TreeGrafter"/>
</dbReference>
<dbReference type="PROSITE" id="PS51455">
    <property type="entry name" value="PIPK"/>
    <property type="match status" value="1"/>
</dbReference>
<dbReference type="CDD" id="cd01452">
    <property type="entry name" value="VWA_26S_proteasome_subunit"/>
    <property type="match status" value="1"/>
</dbReference>
<dbReference type="InterPro" id="IPR003903">
    <property type="entry name" value="UIM_dom"/>
</dbReference>
<feature type="compositionally biased region" description="Low complexity" evidence="7">
    <location>
        <begin position="440"/>
        <end position="459"/>
    </location>
</feature>
<name>A0AAE0UJA8_9TELE</name>
<feature type="compositionally biased region" description="Polar residues" evidence="7">
    <location>
        <begin position="460"/>
        <end position="471"/>
    </location>
</feature>
<feature type="region of interest" description="Disordered" evidence="7">
    <location>
        <begin position="831"/>
        <end position="905"/>
    </location>
</feature>
<sequence>MATAGPVPTEGANSTRPAGTVRMASVEGQNSLSSSQTNKRTIGHRGIDPTGETTYKKTTSSALKGAIQLGIAHTVGSLSQKPERDVLMQDFEVVESFFFPSEGSNLTPGHHHGDFRFKTYAPIAFRYFREMFGIRSDDYLYSLCNDPLIELSNPGASGSLFYVSSDDEFIIKTVQHKEAEFLQKLLPGYFMNLNQNKRTLLPKFYGLYCIQAGGKNIRLVVMNNLLPCAVPMHLKYDLKGSTYKRRASPKERMKSLPTYKDLDFIQDLPDGLVLETDHYNALCKTIQRDCLLLQSFKIMDYSLLVGIHNMDRAGEEASTPVPDQKKNQGQKPLYCTTMEAIQGEVKGKAAPQCTESTGGMPAHSPKGERLLIFIGIIDILQSYRFVKKLEHSWKALVHDGDTVSVHRPGFYAERFQKFMCNTVFRKSSLKTFPSKKLRGNTAVQRKANAAAAGQTQQGQSSGMVAQTSAEQTPPDEESTPIHSDSAASPASETPGSGENDSSPDLITSPVACDLADASLSSVDNSEYMRNGDFLPTRLQAQQDAVNIVCHSKTRSNPENNVGLITMANNCEVLTTLTPDTGRILSKLHAVQPRGKISFCTGIRVAHLALKHRQGKNHKMRIIAFVGSPVEDSEKDLLKLAKRLKKEKVNVDVINFGEEEVNTEKLTAFVNTLNGKEGTGSHLVTVPPGPSLADALLSSPILAGEGGTMMGLGASDFEFGVDPSADPELALVRLVVKGNRLCDVEHVFLHFQLSVSPWPSGPRGGGNPGAAPKELLKPGTTTPFSADESEEALLKMSVSQPETGVTSLPDFSSMTEEEQIAYAMQMSLAGGEFGESMDTGAPMDTAESAKEEDDYDVMQDPEFLQSVLENLPGVDPNNEAIRNAMGSLASQSGTKPDGKKDEEKKK</sequence>
<dbReference type="Pfam" id="PF01504">
    <property type="entry name" value="PIP5K"/>
    <property type="match status" value="1"/>
</dbReference>